<feature type="domain" description="Poly(A) RNA polymerase mitochondrial-like central palm" evidence="1">
    <location>
        <begin position="55"/>
        <end position="164"/>
    </location>
</feature>
<organism evidence="2">
    <name type="scientific">Heligmosomoides polygyrus</name>
    <name type="common">Parasitic roundworm</name>
    <dbReference type="NCBI Taxonomy" id="6339"/>
    <lineage>
        <taxon>Eukaryota</taxon>
        <taxon>Metazoa</taxon>
        <taxon>Ecdysozoa</taxon>
        <taxon>Nematoda</taxon>
        <taxon>Chromadorea</taxon>
        <taxon>Rhabditida</taxon>
        <taxon>Rhabditina</taxon>
        <taxon>Rhabditomorpha</taxon>
        <taxon>Strongyloidea</taxon>
        <taxon>Heligmosomidae</taxon>
        <taxon>Heligmosomoides</taxon>
    </lineage>
</organism>
<proteinExistence type="predicted"/>
<accession>A0A3P7YS90</accession>
<dbReference type="GO" id="GO:0046872">
    <property type="term" value="F:metal ion binding"/>
    <property type="evidence" value="ECO:0007669"/>
    <property type="project" value="UniProtKB-KW"/>
</dbReference>
<dbReference type="Gene3D" id="1.10.1410.10">
    <property type="match status" value="1"/>
</dbReference>
<gene>
    <name evidence="2" type="ORF">HPBE_LOCUS12204</name>
</gene>
<dbReference type="AlphaFoldDB" id="A0A3P7YS90"/>
<dbReference type="PANTHER" id="PTHR12271:SF128">
    <property type="entry name" value="PAP-ASSOCIATED DOMAIN-CONTAINING PROTEIN"/>
    <property type="match status" value="1"/>
</dbReference>
<dbReference type="SUPFAM" id="SSF81631">
    <property type="entry name" value="PAP/OAS1 substrate-binding domain"/>
    <property type="match status" value="1"/>
</dbReference>
<dbReference type="GO" id="GO:1990817">
    <property type="term" value="F:poly(A) RNA polymerase activity"/>
    <property type="evidence" value="ECO:0007669"/>
    <property type="project" value="UniProtKB-ARBA"/>
</dbReference>
<protein>
    <recommendedName>
        <fullName evidence="1">Poly(A) RNA polymerase mitochondrial-like central palm domain-containing protein</fullName>
    </recommendedName>
</protein>
<dbReference type="EMBL" id="UZAH01027397">
    <property type="protein sequence ID" value="VDO91286.1"/>
    <property type="molecule type" value="Genomic_DNA"/>
</dbReference>
<dbReference type="InterPro" id="IPR054708">
    <property type="entry name" value="MTPAP-like_central"/>
</dbReference>
<dbReference type="PANTHER" id="PTHR12271">
    <property type="entry name" value="POLY A POLYMERASE CID PAP -RELATED"/>
    <property type="match status" value="1"/>
</dbReference>
<name>A0A3P7YS90_HELPZ</name>
<dbReference type="GO" id="GO:0050265">
    <property type="term" value="F:RNA uridylyltransferase activity"/>
    <property type="evidence" value="ECO:0007669"/>
    <property type="project" value="TreeGrafter"/>
</dbReference>
<dbReference type="Gene3D" id="3.30.460.10">
    <property type="entry name" value="Beta Polymerase, domain 2"/>
    <property type="match status" value="1"/>
</dbReference>
<dbReference type="OrthoDB" id="2274644at2759"/>
<dbReference type="InterPro" id="IPR043519">
    <property type="entry name" value="NT_sf"/>
</dbReference>
<evidence type="ECO:0000259" key="1">
    <source>
        <dbReference type="Pfam" id="PF22600"/>
    </source>
</evidence>
<dbReference type="GO" id="GO:0031123">
    <property type="term" value="P:RNA 3'-end processing"/>
    <property type="evidence" value="ECO:0007669"/>
    <property type="project" value="TreeGrafter"/>
</dbReference>
<evidence type="ECO:0000313" key="2">
    <source>
        <dbReference type="EMBL" id="VDO91286.1"/>
    </source>
</evidence>
<dbReference type="Pfam" id="PF22600">
    <property type="entry name" value="MTPAP-like_central"/>
    <property type="match status" value="1"/>
</dbReference>
<reference evidence="2" key="1">
    <citation type="submission" date="2018-11" db="EMBL/GenBank/DDBJ databases">
        <authorList>
            <consortium name="Pathogen Informatics"/>
        </authorList>
    </citation>
    <scope>NUCLEOTIDE SEQUENCE [LARGE SCALE GENOMIC DNA]</scope>
</reference>
<dbReference type="SUPFAM" id="SSF81301">
    <property type="entry name" value="Nucleotidyltransferase"/>
    <property type="match status" value="1"/>
</dbReference>
<sequence length="342" mass="38994">MLPALHEFRRQFKAIAGDAYDCAKFQARLFGNIGSASAFLQQSYLILLACARSRHFQRWKFKLFPSGSTVTGLASKGSDLDLTIWMPNALFFGQEPKHLCSASSRLQHPQNSAEGLFLKRSGLYQVLQVPVLRIRWKNGLEVDLCCCTDVYVSGIQNSYLIRGFSLWDSRFAPLCMFVKEWSFRNDVKNPKRGGFNSYAIVLLVAHFLQCGVSPPILPNLQKSGEYGGWATVSQPSVANFCWLEKNTMSLAELFILFLDYYSIFNFGTHYICMRDAAARRRLVNDVFSAFIRDPVDDHNPGRTVRDIEYLQNRFRWVAFECLAYILVLIMDNGCPARRGQIN</sequence>